<evidence type="ECO:0000313" key="3">
    <source>
        <dbReference type="Proteomes" id="UP000281553"/>
    </source>
</evidence>
<evidence type="ECO:0000256" key="1">
    <source>
        <dbReference type="SAM" id="Phobius"/>
    </source>
</evidence>
<dbReference type="EMBL" id="UYRU01018037">
    <property type="protein sequence ID" value="VDK53317.1"/>
    <property type="molecule type" value="Genomic_DNA"/>
</dbReference>
<protein>
    <submittedName>
        <fullName evidence="2">Uncharacterized protein</fullName>
    </submittedName>
</protein>
<name>A0A3P6R3Q6_DIBLA</name>
<evidence type="ECO:0000313" key="2">
    <source>
        <dbReference type="EMBL" id="VDK53317.1"/>
    </source>
</evidence>
<accession>A0A3P6R3Q6</accession>
<sequence length="68" mass="7567">MASNLPLSSIVWISAFSSIIFVGHEIGRLVVIRPAFSFRRFNLSSRERQIHGMHDADPLSITGRTQAA</sequence>
<reference evidence="2 3" key="1">
    <citation type="submission" date="2018-11" db="EMBL/GenBank/DDBJ databases">
        <authorList>
            <consortium name="Pathogen Informatics"/>
        </authorList>
    </citation>
    <scope>NUCLEOTIDE SEQUENCE [LARGE SCALE GENOMIC DNA]</scope>
</reference>
<proteinExistence type="predicted"/>
<gene>
    <name evidence="2" type="ORF">DILT_LOCUS1960</name>
</gene>
<keyword evidence="1" id="KW-0472">Membrane</keyword>
<feature type="transmembrane region" description="Helical" evidence="1">
    <location>
        <begin position="12"/>
        <end position="31"/>
    </location>
</feature>
<dbReference type="AlphaFoldDB" id="A0A3P6R3Q6"/>
<keyword evidence="1" id="KW-0812">Transmembrane</keyword>
<organism evidence="2 3">
    <name type="scientific">Dibothriocephalus latus</name>
    <name type="common">Fish tapeworm</name>
    <name type="synonym">Diphyllobothrium latum</name>
    <dbReference type="NCBI Taxonomy" id="60516"/>
    <lineage>
        <taxon>Eukaryota</taxon>
        <taxon>Metazoa</taxon>
        <taxon>Spiralia</taxon>
        <taxon>Lophotrochozoa</taxon>
        <taxon>Platyhelminthes</taxon>
        <taxon>Cestoda</taxon>
        <taxon>Eucestoda</taxon>
        <taxon>Diphyllobothriidea</taxon>
        <taxon>Diphyllobothriidae</taxon>
        <taxon>Dibothriocephalus</taxon>
    </lineage>
</organism>
<keyword evidence="1" id="KW-1133">Transmembrane helix</keyword>
<keyword evidence="3" id="KW-1185">Reference proteome</keyword>
<dbReference type="Proteomes" id="UP000281553">
    <property type="component" value="Unassembled WGS sequence"/>
</dbReference>